<reference evidence="3" key="1">
    <citation type="journal article" date="2012" name="PLoS Genet.">
        <title>The genomes of the fungal plant pathogens Cladosporium fulvum and Dothistroma septosporum reveal adaptation to different hosts and lifestyles but also signatures of common ancestry.</title>
        <authorList>
            <person name="de Wit P.J.G.M."/>
            <person name="van der Burgt A."/>
            <person name="Oekmen B."/>
            <person name="Stergiopoulos I."/>
            <person name="Abd-Elsalam K.A."/>
            <person name="Aerts A.L."/>
            <person name="Bahkali A.H."/>
            <person name="Beenen H.G."/>
            <person name="Chettri P."/>
            <person name="Cox M.P."/>
            <person name="Datema E."/>
            <person name="de Vries R.P."/>
            <person name="Dhillon B."/>
            <person name="Ganley A.R."/>
            <person name="Griffiths S.A."/>
            <person name="Guo Y."/>
            <person name="Hamelin R.C."/>
            <person name="Henrissat B."/>
            <person name="Kabir M.S."/>
            <person name="Jashni M.K."/>
            <person name="Kema G."/>
            <person name="Klaubauf S."/>
            <person name="Lapidus A."/>
            <person name="Levasseur A."/>
            <person name="Lindquist E."/>
            <person name="Mehrabi R."/>
            <person name="Ohm R.A."/>
            <person name="Owen T.J."/>
            <person name="Salamov A."/>
            <person name="Schwelm A."/>
            <person name="Schijlen E."/>
            <person name="Sun H."/>
            <person name="van den Burg H.A."/>
            <person name="van Ham R.C.H.J."/>
            <person name="Zhang S."/>
            <person name="Goodwin S.B."/>
            <person name="Grigoriev I.V."/>
            <person name="Collemare J."/>
            <person name="Bradshaw R.E."/>
        </authorList>
    </citation>
    <scope>NUCLEOTIDE SEQUENCE [LARGE SCALE GENOMIC DNA]</scope>
    <source>
        <strain evidence="3">NZE10 / CBS 128990</strain>
    </source>
</reference>
<organism evidence="2 3">
    <name type="scientific">Dothistroma septosporum (strain NZE10 / CBS 128990)</name>
    <name type="common">Red band needle blight fungus</name>
    <name type="synonym">Mycosphaerella pini</name>
    <dbReference type="NCBI Taxonomy" id="675120"/>
    <lineage>
        <taxon>Eukaryota</taxon>
        <taxon>Fungi</taxon>
        <taxon>Dikarya</taxon>
        <taxon>Ascomycota</taxon>
        <taxon>Pezizomycotina</taxon>
        <taxon>Dothideomycetes</taxon>
        <taxon>Dothideomycetidae</taxon>
        <taxon>Mycosphaerellales</taxon>
        <taxon>Mycosphaerellaceae</taxon>
        <taxon>Dothistroma</taxon>
    </lineage>
</organism>
<accession>N1PME3</accession>
<proteinExistence type="predicted"/>
<reference evidence="2 3" key="2">
    <citation type="journal article" date="2012" name="PLoS Pathog.">
        <title>Diverse lifestyles and strategies of plant pathogenesis encoded in the genomes of eighteen Dothideomycetes fungi.</title>
        <authorList>
            <person name="Ohm R.A."/>
            <person name="Feau N."/>
            <person name="Henrissat B."/>
            <person name="Schoch C.L."/>
            <person name="Horwitz B.A."/>
            <person name="Barry K.W."/>
            <person name="Condon B.J."/>
            <person name="Copeland A.C."/>
            <person name="Dhillon B."/>
            <person name="Glaser F."/>
            <person name="Hesse C.N."/>
            <person name="Kosti I."/>
            <person name="LaButti K."/>
            <person name="Lindquist E.A."/>
            <person name="Lucas S."/>
            <person name="Salamov A.A."/>
            <person name="Bradshaw R.E."/>
            <person name="Ciuffetti L."/>
            <person name="Hamelin R.C."/>
            <person name="Kema G.H.J."/>
            <person name="Lawrence C."/>
            <person name="Scott J.A."/>
            <person name="Spatafora J.W."/>
            <person name="Turgeon B.G."/>
            <person name="de Wit P.J.G.M."/>
            <person name="Zhong S."/>
            <person name="Goodwin S.B."/>
            <person name="Grigoriev I.V."/>
        </authorList>
    </citation>
    <scope>NUCLEOTIDE SEQUENCE [LARGE SCALE GENOMIC DNA]</scope>
    <source>
        <strain evidence="3">NZE10 / CBS 128990</strain>
    </source>
</reference>
<sequence>MASSEVETVVDKRPGRIKHASTRWPEDNNTAGSLEQRQQQRGEAPHARFEEAIEKARTRVVLQRGTDGPEPTAEASRHAAPRCGCRAPPGPCICGRAQRSTPQDGRPQRAGSRIVTVPLSRDACSMSSSYSTYLSPFTEMTIFAEIVFCAHFSLGRRATLCLCSVTHTSERDLPWPITSPRYYLSGGASSSSPCVCVCVFVFVLVPCRVREECQSSSASEGEQPNLEVLKVAGALARGTTPLTSRLVVAIDRQGIVAASCMHPAPTCTNLKQPRYRGALLLFFHHCIAVPHAAVVPRLAVARCLVTSMRTLLACGESPITVIAQRYTAAGRVTNVKWQRRRDSDLHPGCDNLTWSPWSEKTKKAVLRSNAPRPLSRAQTLPDVSAEPLFQSCKLERPVGRVIFDDSAHDYCGDVGFDLTRQLACPHQHFGIRQSLRRGSPYEVYARGSHSPSEHSNFHARQTDSNAAPARHATCVHIDLLVLMRDAEALADQSGRCEAGLANTSHSHEQRRSQQPKLYDASSLIAIGRSSVVSWEPNTRMPWSSRDRMQDIAKLRQRLDSTLRCEKRGFKSV</sequence>
<evidence type="ECO:0000313" key="3">
    <source>
        <dbReference type="Proteomes" id="UP000016933"/>
    </source>
</evidence>
<name>N1PME3_DOTSN</name>
<gene>
    <name evidence="2" type="ORF">DOTSEDRAFT_81422</name>
</gene>
<dbReference type="EMBL" id="KB446541">
    <property type="protein sequence ID" value="EME42586.1"/>
    <property type="molecule type" value="Genomic_DNA"/>
</dbReference>
<keyword evidence="3" id="KW-1185">Reference proteome</keyword>
<evidence type="ECO:0000313" key="2">
    <source>
        <dbReference type="EMBL" id="EME42586.1"/>
    </source>
</evidence>
<dbReference type="AlphaFoldDB" id="N1PME3"/>
<dbReference type="HOGENOM" id="CLU_476497_0_0_1"/>
<feature type="compositionally biased region" description="Polar residues" evidence="1">
    <location>
        <begin position="27"/>
        <end position="37"/>
    </location>
</feature>
<dbReference type="Proteomes" id="UP000016933">
    <property type="component" value="Unassembled WGS sequence"/>
</dbReference>
<protein>
    <submittedName>
        <fullName evidence="2">Uncharacterized protein</fullName>
    </submittedName>
</protein>
<feature type="region of interest" description="Disordered" evidence="1">
    <location>
        <begin position="1"/>
        <end position="46"/>
    </location>
</feature>
<evidence type="ECO:0000256" key="1">
    <source>
        <dbReference type="SAM" id="MobiDB-lite"/>
    </source>
</evidence>